<feature type="domain" description="Histidine kinase/HSP90-like ATPase" evidence="3">
    <location>
        <begin position="34"/>
        <end position="134"/>
    </location>
</feature>
<dbReference type="Pfam" id="PF13581">
    <property type="entry name" value="HATPase_c_2"/>
    <property type="match status" value="1"/>
</dbReference>
<keyword evidence="1" id="KW-0418">Kinase</keyword>
<reference evidence="4 5" key="1">
    <citation type="journal article" date="2019" name="Int. J. Syst. Evol. Microbiol.">
        <title>The Global Catalogue of Microorganisms (GCM) 10K type strain sequencing project: providing services to taxonomists for standard genome sequencing and annotation.</title>
        <authorList>
            <consortium name="The Broad Institute Genomics Platform"/>
            <consortium name="The Broad Institute Genome Sequencing Center for Infectious Disease"/>
            <person name="Wu L."/>
            <person name="Ma J."/>
        </authorList>
    </citation>
    <scope>NUCLEOTIDE SEQUENCE [LARGE SCALE GENOMIC DNA]</scope>
    <source>
        <strain evidence="4 5">JCM 13002</strain>
    </source>
</reference>
<comment type="caution">
    <text evidence="4">The sequence shown here is derived from an EMBL/GenBank/DDBJ whole genome shotgun (WGS) entry which is preliminary data.</text>
</comment>
<keyword evidence="5" id="KW-1185">Reference proteome</keyword>
<dbReference type="PANTHER" id="PTHR35526:SF3">
    <property type="entry name" value="ANTI-SIGMA-F FACTOR RSBW"/>
    <property type="match status" value="1"/>
</dbReference>
<feature type="compositionally biased region" description="Low complexity" evidence="2">
    <location>
        <begin position="147"/>
        <end position="169"/>
    </location>
</feature>
<dbReference type="SUPFAM" id="SSF55874">
    <property type="entry name" value="ATPase domain of HSP90 chaperone/DNA topoisomerase II/histidine kinase"/>
    <property type="match status" value="1"/>
</dbReference>
<dbReference type="Proteomes" id="UP001499987">
    <property type="component" value="Unassembled WGS sequence"/>
</dbReference>
<sequence length="169" mass="18211">MCPSPYPVVSDRRRLDFLPGDKAACVSQGLDFTRTALADWHLPTTAGQVAADTVLVAAELLTNAAQHAGRPLVLQLHRTPERLRIAVTDPSPTPPHRVEPHRPHVPHGHGLVVVDRITTDWGCTLDGNGGKTVWADLSLPSRSSRCAAAPDPQRARRAALADPDPLLDN</sequence>
<dbReference type="InterPro" id="IPR050267">
    <property type="entry name" value="Anti-sigma-factor_SerPK"/>
</dbReference>
<evidence type="ECO:0000256" key="1">
    <source>
        <dbReference type="ARBA" id="ARBA00022527"/>
    </source>
</evidence>
<protein>
    <recommendedName>
        <fullName evidence="3">Histidine kinase/HSP90-like ATPase domain-containing protein</fullName>
    </recommendedName>
</protein>
<accession>A0ABN1TKA4</accession>
<name>A0ABN1TKA4_9ACTN</name>
<evidence type="ECO:0000313" key="4">
    <source>
        <dbReference type="EMBL" id="GAA1090692.1"/>
    </source>
</evidence>
<evidence type="ECO:0000313" key="5">
    <source>
        <dbReference type="Proteomes" id="UP001499987"/>
    </source>
</evidence>
<dbReference type="InterPro" id="IPR036890">
    <property type="entry name" value="HATPase_C_sf"/>
</dbReference>
<dbReference type="EMBL" id="BAAALD010000035">
    <property type="protein sequence ID" value="GAA1090692.1"/>
    <property type="molecule type" value="Genomic_DNA"/>
</dbReference>
<dbReference type="CDD" id="cd16936">
    <property type="entry name" value="HATPase_RsbW-like"/>
    <property type="match status" value="1"/>
</dbReference>
<keyword evidence="1" id="KW-0723">Serine/threonine-protein kinase</keyword>
<gene>
    <name evidence="4" type="ORF">GCM10009663_37990</name>
</gene>
<dbReference type="InterPro" id="IPR003594">
    <property type="entry name" value="HATPase_dom"/>
</dbReference>
<keyword evidence="1" id="KW-0808">Transferase</keyword>
<proteinExistence type="predicted"/>
<organism evidence="4 5">
    <name type="scientific">Kitasatospora arboriphila</name>
    <dbReference type="NCBI Taxonomy" id="258052"/>
    <lineage>
        <taxon>Bacteria</taxon>
        <taxon>Bacillati</taxon>
        <taxon>Actinomycetota</taxon>
        <taxon>Actinomycetes</taxon>
        <taxon>Kitasatosporales</taxon>
        <taxon>Streptomycetaceae</taxon>
        <taxon>Kitasatospora</taxon>
    </lineage>
</organism>
<feature type="region of interest" description="Disordered" evidence="2">
    <location>
        <begin position="88"/>
        <end position="107"/>
    </location>
</feature>
<evidence type="ECO:0000259" key="3">
    <source>
        <dbReference type="Pfam" id="PF13581"/>
    </source>
</evidence>
<feature type="region of interest" description="Disordered" evidence="2">
    <location>
        <begin position="144"/>
        <end position="169"/>
    </location>
</feature>
<dbReference type="PANTHER" id="PTHR35526">
    <property type="entry name" value="ANTI-SIGMA-F FACTOR RSBW-RELATED"/>
    <property type="match status" value="1"/>
</dbReference>
<evidence type="ECO:0000256" key="2">
    <source>
        <dbReference type="SAM" id="MobiDB-lite"/>
    </source>
</evidence>
<dbReference type="Gene3D" id="3.30.565.10">
    <property type="entry name" value="Histidine kinase-like ATPase, C-terminal domain"/>
    <property type="match status" value="1"/>
</dbReference>